<keyword evidence="4" id="KW-0597">Phosphoprotein</keyword>
<accession>A0A936ZBX6</accession>
<keyword evidence="8" id="KW-0067">ATP-binding</keyword>
<dbReference type="CDD" id="cd00130">
    <property type="entry name" value="PAS"/>
    <property type="match status" value="1"/>
</dbReference>
<keyword evidence="7" id="KW-0418">Kinase</keyword>
<dbReference type="Gene3D" id="3.30.450.20">
    <property type="entry name" value="PAS domain"/>
    <property type="match status" value="2"/>
</dbReference>
<sequence length="482" mass="53692">MLDLSSRHIDTAKLLEAVNWSETAVGSREGWSPSLQLATSIVLSSGLPMALRWGPDFIMIYNDTYRPVLGDKHPWAFGRSACEVWPEVWPEIGPAHEAILAGHSGPLFFENRSLLISRGAAGSETAQFTLSYSPIPDATVPTGVGGVLVSGVETTERFQAEARLEAAEAKARATANRLAAVLESTGDCVFVLDTAWRFSFLNTQAREEIAYGRDLLGGNLWDEFPHAVGTVFWDNYQRVMTERVPATFEAYYPPPLATWYEVNAYPSEEGIVVFFRNINERHAAQERQSLLIRELHHRVRNTLATVQAIFSLTVRSATSFSQFSDAFTARISSLAKTHLILTEDEQQAASLHDLLRLELASFENPRSRRVRLEGPKVRLPSEVAVPFAMAVHELTANAAKYGALSQPKGHIDVTWDVRADGEAQSLHLEWIERDGPVVHAPTHHGFGERLLKRMLTAQARAQVQTEYRPEGLRFIVDLPLSR</sequence>
<evidence type="ECO:0000256" key="7">
    <source>
        <dbReference type="ARBA" id="ARBA00022777"/>
    </source>
</evidence>
<evidence type="ECO:0000259" key="9">
    <source>
        <dbReference type="SMART" id="SM00911"/>
    </source>
</evidence>
<reference evidence="10" key="1">
    <citation type="submission" date="2021-01" db="EMBL/GenBank/DDBJ databases">
        <title>Microvirga sp.</title>
        <authorList>
            <person name="Kim M.K."/>
        </authorList>
    </citation>
    <scope>NUCLEOTIDE SEQUENCE</scope>
    <source>
        <strain evidence="10">5420S-16</strain>
    </source>
</reference>
<evidence type="ECO:0000313" key="11">
    <source>
        <dbReference type="Proteomes" id="UP000605848"/>
    </source>
</evidence>
<evidence type="ECO:0000256" key="5">
    <source>
        <dbReference type="ARBA" id="ARBA00022679"/>
    </source>
</evidence>
<evidence type="ECO:0000256" key="2">
    <source>
        <dbReference type="ARBA" id="ARBA00012438"/>
    </source>
</evidence>
<dbReference type="EMBL" id="JAEQMY010000068">
    <property type="protein sequence ID" value="MBL0407212.1"/>
    <property type="molecule type" value="Genomic_DNA"/>
</dbReference>
<dbReference type="EC" id="2.7.13.3" evidence="2"/>
<dbReference type="InterPro" id="IPR000014">
    <property type="entry name" value="PAS"/>
</dbReference>
<dbReference type="SMART" id="SM00911">
    <property type="entry name" value="HWE_HK"/>
    <property type="match status" value="1"/>
</dbReference>
<dbReference type="InterPro" id="IPR035965">
    <property type="entry name" value="PAS-like_dom_sf"/>
</dbReference>
<dbReference type="AlphaFoldDB" id="A0A936ZBX6"/>
<protein>
    <recommendedName>
        <fullName evidence="3">Blue-light-activated histidine kinase</fullName>
        <ecNumber evidence="2">2.7.13.3</ecNumber>
    </recommendedName>
</protein>
<dbReference type="Pfam" id="PF07536">
    <property type="entry name" value="HWE_HK"/>
    <property type="match status" value="1"/>
</dbReference>
<keyword evidence="11" id="KW-1185">Reference proteome</keyword>
<evidence type="ECO:0000256" key="3">
    <source>
        <dbReference type="ARBA" id="ARBA00021740"/>
    </source>
</evidence>
<evidence type="ECO:0000313" key="10">
    <source>
        <dbReference type="EMBL" id="MBL0407212.1"/>
    </source>
</evidence>
<dbReference type="PANTHER" id="PTHR41523:SF8">
    <property type="entry name" value="ETHYLENE RESPONSE SENSOR PROTEIN"/>
    <property type="match status" value="1"/>
</dbReference>
<keyword evidence="5" id="KW-0808">Transferase</keyword>
<evidence type="ECO:0000256" key="6">
    <source>
        <dbReference type="ARBA" id="ARBA00022741"/>
    </source>
</evidence>
<dbReference type="GO" id="GO:0005524">
    <property type="term" value="F:ATP binding"/>
    <property type="evidence" value="ECO:0007669"/>
    <property type="project" value="UniProtKB-KW"/>
</dbReference>
<comment type="caution">
    <text evidence="10">The sequence shown here is derived from an EMBL/GenBank/DDBJ whole genome shotgun (WGS) entry which is preliminary data.</text>
</comment>
<evidence type="ECO:0000256" key="4">
    <source>
        <dbReference type="ARBA" id="ARBA00022553"/>
    </source>
</evidence>
<keyword evidence="6" id="KW-0547">Nucleotide-binding</keyword>
<dbReference type="Gene3D" id="3.30.565.10">
    <property type="entry name" value="Histidine kinase-like ATPase, C-terminal domain"/>
    <property type="match status" value="1"/>
</dbReference>
<dbReference type="Proteomes" id="UP000605848">
    <property type="component" value="Unassembled WGS sequence"/>
</dbReference>
<dbReference type="SUPFAM" id="SSF55785">
    <property type="entry name" value="PYP-like sensor domain (PAS domain)"/>
    <property type="match status" value="1"/>
</dbReference>
<dbReference type="InterPro" id="IPR011102">
    <property type="entry name" value="Sig_transdc_His_kinase_HWE"/>
</dbReference>
<dbReference type="InterPro" id="IPR036890">
    <property type="entry name" value="HATPase_C_sf"/>
</dbReference>
<dbReference type="PANTHER" id="PTHR41523">
    <property type="entry name" value="TWO-COMPONENT SYSTEM SENSOR PROTEIN"/>
    <property type="match status" value="1"/>
</dbReference>
<name>A0A936ZBX6_9HYPH</name>
<feature type="domain" description="Signal transduction histidine kinase HWE region" evidence="9">
    <location>
        <begin position="294"/>
        <end position="376"/>
    </location>
</feature>
<proteinExistence type="predicted"/>
<dbReference type="Pfam" id="PF08448">
    <property type="entry name" value="PAS_4"/>
    <property type="match status" value="1"/>
</dbReference>
<evidence type="ECO:0000256" key="1">
    <source>
        <dbReference type="ARBA" id="ARBA00000085"/>
    </source>
</evidence>
<dbReference type="GO" id="GO:0004673">
    <property type="term" value="F:protein histidine kinase activity"/>
    <property type="evidence" value="ECO:0007669"/>
    <property type="project" value="UniProtKB-EC"/>
</dbReference>
<gene>
    <name evidence="10" type="ORF">JKG68_25105</name>
</gene>
<evidence type="ECO:0000256" key="8">
    <source>
        <dbReference type="ARBA" id="ARBA00022840"/>
    </source>
</evidence>
<dbReference type="InterPro" id="IPR013656">
    <property type="entry name" value="PAS_4"/>
</dbReference>
<comment type="catalytic activity">
    <reaction evidence="1">
        <text>ATP + protein L-histidine = ADP + protein N-phospho-L-histidine.</text>
        <dbReference type="EC" id="2.7.13.3"/>
    </reaction>
</comment>
<dbReference type="RefSeq" id="WP_202064199.1">
    <property type="nucleotide sequence ID" value="NZ_JBHTFS010000002.1"/>
</dbReference>
<organism evidence="10 11">
    <name type="scientific">Microvirga aerilata</name>
    <dbReference type="NCBI Taxonomy" id="670292"/>
    <lineage>
        <taxon>Bacteria</taxon>
        <taxon>Pseudomonadati</taxon>
        <taxon>Pseudomonadota</taxon>
        <taxon>Alphaproteobacteria</taxon>
        <taxon>Hyphomicrobiales</taxon>
        <taxon>Methylobacteriaceae</taxon>
        <taxon>Microvirga</taxon>
    </lineage>
</organism>